<dbReference type="OrthoDB" id="7391054at2"/>
<dbReference type="EMBL" id="AEWJ01000065">
    <property type="protein sequence ID" value="EGD57514.1"/>
    <property type="molecule type" value="Genomic_DNA"/>
</dbReference>
<feature type="signal peptide" evidence="1">
    <location>
        <begin position="1"/>
        <end position="29"/>
    </location>
</feature>
<organism evidence="2 3">
    <name type="scientific">Novosphingobium nitrogenifigens DSM 19370</name>
    <dbReference type="NCBI Taxonomy" id="983920"/>
    <lineage>
        <taxon>Bacteria</taxon>
        <taxon>Pseudomonadati</taxon>
        <taxon>Pseudomonadota</taxon>
        <taxon>Alphaproteobacteria</taxon>
        <taxon>Sphingomonadales</taxon>
        <taxon>Sphingomonadaceae</taxon>
        <taxon>Novosphingobium</taxon>
    </lineage>
</organism>
<dbReference type="HOGENOM" id="CLU_1407520_0_0_5"/>
<keyword evidence="1" id="KW-0732">Signal</keyword>
<dbReference type="InParanoid" id="F1ZCZ9"/>
<feature type="chain" id="PRO_5003277979" description="Lipoprotein" evidence="1">
    <location>
        <begin position="30"/>
        <end position="193"/>
    </location>
</feature>
<accession>F1ZCZ9</accession>
<evidence type="ECO:0008006" key="4">
    <source>
        <dbReference type="Google" id="ProtNLM"/>
    </source>
</evidence>
<name>F1ZCZ9_9SPHN</name>
<protein>
    <recommendedName>
        <fullName evidence="4">Lipoprotein</fullName>
    </recommendedName>
</protein>
<evidence type="ECO:0000313" key="2">
    <source>
        <dbReference type="EMBL" id="EGD57514.1"/>
    </source>
</evidence>
<dbReference type="AlphaFoldDB" id="F1ZCZ9"/>
<evidence type="ECO:0000313" key="3">
    <source>
        <dbReference type="Proteomes" id="UP000004728"/>
    </source>
</evidence>
<dbReference type="STRING" id="983920.Y88_3824"/>
<comment type="caution">
    <text evidence="2">The sequence shown here is derived from an EMBL/GenBank/DDBJ whole genome shotgun (WGS) entry which is preliminary data.</text>
</comment>
<sequence>MNFAVTTSMPSRRLAAALLLALPAALTLGACSRVVPAAKAQAEEGPLDARRLELPANEAPPAPANADGKASWSLEGNTARFGVAGTDPLLTLACANGQLVITRPIAAEVGASALFAIEGPRKIIRVPVDATALPGQRGYVWQGSLPGADKDNDVFDSPFTGTLPGGGLIKVTAGDAAREIVRRCHAQGAATKA</sequence>
<dbReference type="eggNOG" id="ENOG5030QDK">
    <property type="taxonomic scope" value="Bacteria"/>
</dbReference>
<reference evidence="2 3" key="1">
    <citation type="journal article" date="2012" name="J. Bacteriol.">
        <title>Draft Genome Sequence of Novosphingobium nitrogenifigens Y88T.</title>
        <authorList>
            <person name="Strabala T.J."/>
            <person name="Macdonald L."/>
            <person name="Liu V."/>
            <person name="Smit A.M."/>
        </authorList>
    </citation>
    <scope>NUCLEOTIDE SEQUENCE [LARGE SCALE GENOMIC DNA]</scope>
    <source>
        <strain evidence="2 3">DSM 19370</strain>
    </source>
</reference>
<keyword evidence="3" id="KW-1185">Reference proteome</keyword>
<dbReference type="Proteomes" id="UP000004728">
    <property type="component" value="Unassembled WGS sequence"/>
</dbReference>
<evidence type="ECO:0000256" key="1">
    <source>
        <dbReference type="SAM" id="SignalP"/>
    </source>
</evidence>
<gene>
    <name evidence="2" type="ORF">Y88_3824</name>
</gene>
<proteinExistence type="predicted"/>